<feature type="active site" evidence="10">
    <location>
        <position position="405"/>
    </location>
</feature>
<feature type="binding site" evidence="10">
    <location>
        <begin position="268"/>
        <end position="269"/>
    </location>
    <ligand>
        <name>NAD(+)</name>
        <dbReference type="ChEBI" id="CHEBI:57540"/>
    </ligand>
</feature>
<dbReference type="Proteomes" id="UP000007967">
    <property type="component" value="Chromosome"/>
</dbReference>
<comment type="catalytic activity">
    <reaction evidence="8 10">
        <text>4-imidazolone-5-propanoate = trans-urocanate + H2O</text>
        <dbReference type="Rhea" id="RHEA:13101"/>
        <dbReference type="ChEBI" id="CHEBI:15377"/>
        <dbReference type="ChEBI" id="CHEBI:17771"/>
        <dbReference type="ChEBI" id="CHEBI:77893"/>
        <dbReference type="EC" id="4.2.1.49"/>
    </reaction>
</comment>
<gene>
    <name evidence="10" type="primary">hutU</name>
    <name evidence="14" type="ordered locus">Kfla_6777</name>
</gene>
<dbReference type="STRING" id="479435.Kfla_6777"/>
<dbReference type="PANTHER" id="PTHR12216">
    <property type="entry name" value="UROCANATE HYDRATASE"/>
    <property type="match status" value="1"/>
</dbReference>
<evidence type="ECO:0000256" key="6">
    <source>
        <dbReference type="ARBA" id="ARBA00023239"/>
    </source>
</evidence>
<evidence type="ECO:0000256" key="8">
    <source>
        <dbReference type="ARBA" id="ARBA00047623"/>
    </source>
</evidence>
<feature type="binding site" evidence="10">
    <location>
        <position position="126"/>
    </location>
    <ligand>
        <name>NAD(+)</name>
        <dbReference type="ChEBI" id="CHEBI:57540"/>
    </ligand>
</feature>
<dbReference type="Gene3D" id="3.40.1770.10">
    <property type="entry name" value="Urocanase superfamily"/>
    <property type="match status" value="1"/>
</dbReference>
<dbReference type="HAMAP" id="MF_00577">
    <property type="entry name" value="HutU"/>
    <property type="match status" value="1"/>
</dbReference>
<evidence type="ECO:0000256" key="7">
    <source>
        <dbReference type="ARBA" id="ARBA00031640"/>
    </source>
</evidence>
<keyword evidence="10" id="KW-0963">Cytoplasm</keyword>
<feature type="binding site" evidence="10">
    <location>
        <begin position="259"/>
        <end position="263"/>
    </location>
    <ligand>
        <name>NAD(+)</name>
        <dbReference type="ChEBI" id="CHEBI:57540"/>
    </ligand>
</feature>
<feature type="domain" description="Urocanase C-terminal" evidence="13">
    <location>
        <begin position="346"/>
        <end position="540"/>
    </location>
</feature>
<dbReference type="Pfam" id="PF17392">
    <property type="entry name" value="Urocanase_C"/>
    <property type="match status" value="1"/>
</dbReference>
<dbReference type="Gene3D" id="3.40.50.10730">
    <property type="entry name" value="Urocanase like domains"/>
    <property type="match status" value="1"/>
</dbReference>
<name>D2Q167_KRIFD</name>
<dbReference type="PANTHER" id="PTHR12216:SF4">
    <property type="entry name" value="UROCANATE HYDRATASE"/>
    <property type="match status" value="1"/>
</dbReference>
<dbReference type="KEGG" id="kfl:Kfla_6777"/>
<feature type="binding site" evidence="10">
    <location>
        <position position="317"/>
    </location>
    <ligand>
        <name>NAD(+)</name>
        <dbReference type="ChEBI" id="CHEBI:57540"/>
    </ligand>
</feature>
<feature type="binding site" evidence="10">
    <location>
        <position position="197"/>
    </location>
    <ligand>
        <name>NAD(+)</name>
        <dbReference type="ChEBI" id="CHEBI:57540"/>
    </ligand>
</feature>
<reference evidence="14 15" key="2">
    <citation type="journal article" date="2010" name="Stand. Genomic Sci.">
        <title>Complete genome sequence of Kribbella flavida type strain (IFO 14399).</title>
        <authorList>
            <person name="Pukall R."/>
            <person name="Lapidus A."/>
            <person name="Glavina Del Rio T."/>
            <person name="Copeland A."/>
            <person name="Tice H."/>
            <person name="Cheng J.-F."/>
            <person name="Lucas S."/>
            <person name="Chen F."/>
            <person name="Nolan M."/>
            <person name="LaButti K."/>
            <person name="Pati A."/>
            <person name="Ivanova N."/>
            <person name="Mavrommatis K."/>
            <person name="Mikhailova N."/>
            <person name="Pitluck S."/>
            <person name="Bruce D."/>
            <person name="Goodwin L."/>
            <person name="Land M."/>
            <person name="Hauser L."/>
            <person name="Chang Y.-J."/>
            <person name="Jeffries C.D."/>
            <person name="Chen A."/>
            <person name="Palaniappan K."/>
            <person name="Chain P."/>
            <person name="Rohde M."/>
            <person name="Goeker M."/>
            <person name="Bristow J."/>
            <person name="Eisen J.A."/>
            <person name="Markowitz V."/>
            <person name="Hugenholtz P."/>
            <person name="Kyrpides N.C."/>
            <person name="Klenk H.-P."/>
            <person name="Brettin T."/>
        </authorList>
    </citation>
    <scope>NUCLEOTIDE SEQUENCE [LARGE SCALE GENOMIC DNA]</scope>
    <source>
        <strain evidence="15">DSM 17836 / JCM 10339 / NBRC 14399</strain>
    </source>
</reference>
<evidence type="ECO:0000259" key="12">
    <source>
        <dbReference type="Pfam" id="PF17391"/>
    </source>
</evidence>
<dbReference type="Pfam" id="PF17391">
    <property type="entry name" value="Urocanase_N"/>
    <property type="match status" value="1"/>
</dbReference>
<accession>D2Q167</accession>
<dbReference type="InterPro" id="IPR035085">
    <property type="entry name" value="Urocanase_Rossmann-like"/>
</dbReference>
<comment type="cofactor">
    <cofactor evidence="10">
        <name>NAD(+)</name>
        <dbReference type="ChEBI" id="CHEBI:57540"/>
    </cofactor>
    <text evidence="10">Binds 1 NAD(+) per subunit.</text>
</comment>
<comment type="similarity">
    <text evidence="2 10">Belongs to the urocanase family.</text>
</comment>
<evidence type="ECO:0000256" key="5">
    <source>
        <dbReference type="ARBA" id="ARBA00023027"/>
    </source>
</evidence>
<dbReference type="FunFam" id="3.40.50.10730:FF:000001">
    <property type="entry name" value="Urocanate hydratase"/>
    <property type="match status" value="1"/>
</dbReference>
<dbReference type="GO" id="GO:0016153">
    <property type="term" value="F:urocanate hydratase activity"/>
    <property type="evidence" value="ECO:0007669"/>
    <property type="project" value="UniProtKB-UniRule"/>
</dbReference>
<keyword evidence="15" id="KW-1185">Reference proteome</keyword>
<dbReference type="EC" id="4.2.1.49" evidence="3 10"/>
<evidence type="ECO:0000256" key="1">
    <source>
        <dbReference type="ARBA" id="ARBA00004794"/>
    </source>
</evidence>
<keyword evidence="4 10" id="KW-0369">Histidine metabolism</keyword>
<evidence type="ECO:0000313" key="15">
    <source>
        <dbReference type="Proteomes" id="UP000007967"/>
    </source>
</evidence>
<dbReference type="GO" id="GO:0019557">
    <property type="term" value="P:L-histidine catabolic process to glutamate and formate"/>
    <property type="evidence" value="ECO:0007669"/>
    <property type="project" value="UniProtKB-UniPathway"/>
</dbReference>
<dbReference type="PIRSF" id="PIRSF001423">
    <property type="entry name" value="Urocanate_hydrat"/>
    <property type="match status" value="1"/>
</dbReference>
<organism evidence="14 15">
    <name type="scientific">Kribbella flavida (strain DSM 17836 / JCM 10339 / NBRC 14399)</name>
    <dbReference type="NCBI Taxonomy" id="479435"/>
    <lineage>
        <taxon>Bacteria</taxon>
        <taxon>Bacillati</taxon>
        <taxon>Actinomycetota</taxon>
        <taxon>Actinomycetes</taxon>
        <taxon>Propionibacteriales</taxon>
        <taxon>Kribbellaceae</taxon>
        <taxon>Kribbella</taxon>
    </lineage>
</organism>
<evidence type="ECO:0000256" key="2">
    <source>
        <dbReference type="ARBA" id="ARBA00007578"/>
    </source>
</evidence>
<evidence type="ECO:0000256" key="3">
    <source>
        <dbReference type="ARBA" id="ARBA00011992"/>
    </source>
</evidence>
<dbReference type="eggNOG" id="COG2987">
    <property type="taxonomic scope" value="Bacteria"/>
</dbReference>
<dbReference type="InterPro" id="IPR055351">
    <property type="entry name" value="Urocanase"/>
</dbReference>
<comment type="pathway">
    <text evidence="1 10">Amino-acid degradation; L-histidine degradation into L-glutamate; N-formimidoyl-L-glutamate from L-histidine: step 2/3.</text>
</comment>
<feature type="binding site" evidence="10">
    <location>
        <position position="487"/>
    </location>
    <ligand>
        <name>NAD(+)</name>
        <dbReference type="ChEBI" id="CHEBI:57540"/>
    </ligand>
</feature>
<comment type="function">
    <text evidence="9 10">Catalyzes the conversion of urocanate to 4-imidazolone-5-propionate.</text>
</comment>
<dbReference type="HOGENOM" id="CLU_018868_0_1_11"/>
<dbReference type="PROSITE" id="PS01233">
    <property type="entry name" value="UROCANASE"/>
    <property type="match status" value="1"/>
</dbReference>
<dbReference type="NCBIfam" id="NF003820">
    <property type="entry name" value="PRK05414.1"/>
    <property type="match status" value="1"/>
</dbReference>
<proteinExistence type="inferred from homology"/>
<dbReference type="SUPFAM" id="SSF111326">
    <property type="entry name" value="Urocanase"/>
    <property type="match status" value="1"/>
</dbReference>
<dbReference type="AlphaFoldDB" id="D2Q167"/>
<feature type="domain" description="Urocanase N-terminal" evidence="12">
    <location>
        <begin position="7"/>
        <end position="133"/>
    </location>
</feature>
<feature type="binding site" evidence="10">
    <location>
        <begin position="238"/>
        <end position="239"/>
    </location>
    <ligand>
        <name>NAD(+)</name>
        <dbReference type="ChEBI" id="CHEBI:57540"/>
    </ligand>
</feature>
<feature type="binding site" evidence="10">
    <location>
        <begin position="48"/>
        <end position="49"/>
    </location>
    <ligand>
        <name>NAD(+)</name>
        <dbReference type="ChEBI" id="CHEBI:57540"/>
    </ligand>
</feature>
<feature type="binding site" evidence="10">
    <location>
        <position position="192"/>
    </location>
    <ligand>
        <name>NAD(+)</name>
        <dbReference type="ChEBI" id="CHEBI:57540"/>
    </ligand>
</feature>
<dbReference type="InterPro" id="IPR023637">
    <property type="entry name" value="Urocanase-like"/>
</dbReference>
<dbReference type="GO" id="GO:0005737">
    <property type="term" value="C:cytoplasm"/>
    <property type="evidence" value="ECO:0007669"/>
    <property type="project" value="UniProtKB-SubCell"/>
</dbReference>
<feature type="binding site" evidence="10">
    <location>
        <begin position="172"/>
        <end position="174"/>
    </location>
    <ligand>
        <name>NAD(+)</name>
        <dbReference type="ChEBI" id="CHEBI:57540"/>
    </ligand>
</feature>
<dbReference type="OrthoDB" id="9764874at2"/>
<dbReference type="Pfam" id="PF01175">
    <property type="entry name" value="Urocanase"/>
    <property type="match status" value="1"/>
</dbReference>
<evidence type="ECO:0000256" key="10">
    <source>
        <dbReference type="HAMAP-Rule" id="MF_00577"/>
    </source>
</evidence>
<protein>
    <recommendedName>
        <fullName evidence="3 10">Urocanate hydratase</fullName>
        <shortName evidence="10">Urocanase</shortName>
        <ecNumber evidence="3 10">4.2.1.49</ecNumber>
    </recommendedName>
    <alternativeName>
        <fullName evidence="7 10">Imidazolonepropionate hydrolase</fullName>
    </alternativeName>
</protein>
<evidence type="ECO:0000256" key="4">
    <source>
        <dbReference type="ARBA" id="ARBA00022808"/>
    </source>
</evidence>
<keyword evidence="5 10" id="KW-0520">NAD</keyword>
<dbReference type="InterPro" id="IPR035400">
    <property type="entry name" value="Urocanase_N"/>
</dbReference>
<dbReference type="InterPro" id="IPR036190">
    <property type="entry name" value="Urocanase_sf"/>
</dbReference>
<dbReference type="InterPro" id="IPR035401">
    <property type="entry name" value="Urocanase_C"/>
</dbReference>
<dbReference type="GO" id="GO:0019556">
    <property type="term" value="P:L-histidine catabolic process to glutamate and formamide"/>
    <property type="evidence" value="ECO:0007669"/>
    <property type="project" value="UniProtKB-UniPathway"/>
</dbReference>
<dbReference type="EMBL" id="CP001736">
    <property type="protein sequence ID" value="ADB35768.1"/>
    <property type="molecule type" value="Genomic_DNA"/>
</dbReference>
<comment type="subcellular location">
    <subcellularLocation>
        <location evidence="10">Cytoplasm</location>
    </subcellularLocation>
</comment>
<dbReference type="RefSeq" id="WP_012924320.1">
    <property type="nucleotide sequence ID" value="NC_013729.1"/>
</dbReference>
<evidence type="ECO:0000259" key="13">
    <source>
        <dbReference type="Pfam" id="PF17392"/>
    </source>
</evidence>
<evidence type="ECO:0000256" key="9">
    <source>
        <dbReference type="ARBA" id="ARBA00056569"/>
    </source>
</evidence>
<sequence>MSGPRPVRASRGTTLTAQGWQQEAALRMLQNNLDPEVAEHPDELVVYGGSGKAARDWNSFDAMVRTLTTLKDDETMLVQSGRPVGVMRTHEWAPRVLIANSNLVGDWANWEEFRRLEALGLTMYGQMTAGSWIYIGTQGILQGTYETFAAVAAKKFGGTLAGTITLTAGLGGMGGAQPLAVTMNDGVAICVDVDESRIQRRIEHRYLDVRADSVDDALRLAEQAKAARRPLSIGVLGNAALIVPDLLERGAPIDVVTDQTSAHDPLMYLPVGVDFEDWGAARHKDPAGFTERAQASMAQHVAAMVGFADAGAEVFDYGNSIRDEARKAGFGRAFDFPGFVPAYIRPLFCEGKGPFRWAALSGNPADIAKTDQAILDLFPDNEHLTRWIKMAGERVAFQGLPARICWLGQGERDKAGLRFNDMVAAGELEAPIVIGRDHLDTGSVASPYRETEAMLDGSDAIADWPLLNALVNTASGASWVSIHHGGGVGMGRSIHAGQVSVADGTDLARQKLERVLSNDPAMGVIRHVDAGYDRAAEVAAERGVRVPMQES</sequence>
<dbReference type="UniPathway" id="UPA00379">
    <property type="reaction ID" value="UER00550"/>
</dbReference>
<feature type="domain" description="Urocanase Rossmann-like" evidence="11">
    <location>
        <begin position="136"/>
        <end position="343"/>
    </location>
</feature>
<keyword evidence="6 10" id="KW-0456">Lyase</keyword>
<evidence type="ECO:0000313" key="14">
    <source>
        <dbReference type="EMBL" id="ADB35768.1"/>
    </source>
</evidence>
<dbReference type="NCBIfam" id="TIGR01228">
    <property type="entry name" value="hutU"/>
    <property type="match status" value="1"/>
</dbReference>
<evidence type="ECO:0000259" key="11">
    <source>
        <dbReference type="Pfam" id="PF01175"/>
    </source>
</evidence>
<reference evidence="15" key="1">
    <citation type="submission" date="2009-09" db="EMBL/GenBank/DDBJ databases">
        <title>The complete genome of Kribbella flavida DSM 17836.</title>
        <authorList>
            <consortium name="US DOE Joint Genome Institute (JGI-PGF)"/>
            <person name="Lucas S."/>
            <person name="Copeland A."/>
            <person name="Lapidus A."/>
            <person name="Glavina del Rio T."/>
            <person name="Dalin E."/>
            <person name="Tice H."/>
            <person name="Bruce D."/>
            <person name="Goodwin L."/>
            <person name="Pitluck S."/>
            <person name="Kyrpides N."/>
            <person name="Mavromatis K."/>
            <person name="Ivanova N."/>
            <person name="Saunders E."/>
            <person name="Brettin T."/>
            <person name="Detter J.C."/>
            <person name="Han C."/>
            <person name="Larimer F."/>
            <person name="Land M."/>
            <person name="Hauser L."/>
            <person name="Markowitz V."/>
            <person name="Cheng J.-F."/>
            <person name="Hugenholtz P."/>
            <person name="Woyke T."/>
            <person name="Wu D."/>
            <person name="Pukall R."/>
            <person name="Klenk H.-P."/>
            <person name="Eisen J.A."/>
        </authorList>
    </citation>
    <scope>NUCLEOTIDE SEQUENCE [LARGE SCALE GENOMIC DNA]</scope>
    <source>
        <strain evidence="15">DSM 17836 / JCM 10339 / NBRC 14399</strain>
    </source>
</reference>
<dbReference type="InterPro" id="IPR038364">
    <property type="entry name" value="Urocanase_central_sf"/>
</dbReference>
<dbReference type="InterPro" id="IPR023636">
    <property type="entry name" value="Urocanase_CS"/>
</dbReference>